<evidence type="ECO:0000313" key="2">
    <source>
        <dbReference type="Proteomes" id="UP000308365"/>
    </source>
</evidence>
<name>A0A4U1EJJ1_MONMO</name>
<reference evidence="2" key="1">
    <citation type="journal article" date="2019" name="IScience">
        <title>Narwhal Genome Reveals Long-Term Low Genetic Diversity despite Current Large Abundance Size.</title>
        <authorList>
            <person name="Westbury M.V."/>
            <person name="Petersen B."/>
            <person name="Garde E."/>
            <person name="Heide-Jorgensen M.P."/>
            <person name="Lorenzen E.D."/>
        </authorList>
    </citation>
    <scope>NUCLEOTIDE SEQUENCE [LARGE SCALE GENOMIC DNA]</scope>
</reference>
<accession>A0A4U1EJJ1</accession>
<sequence>MDAGSLILKGIPLCRGKALRESFTDNKTTKKKQGKAAADGDSRFQLYRIHISLTMQKAMLTWLLGPKAWLGDPAPVDWQQIIHSSVELRIDKSPLHSDLELSNPRGNLTKV</sequence>
<organism evidence="1 2">
    <name type="scientific">Monodon monoceros</name>
    <name type="common">Narwhal</name>
    <name type="synonym">Ceratodon monodon</name>
    <dbReference type="NCBI Taxonomy" id="40151"/>
    <lineage>
        <taxon>Eukaryota</taxon>
        <taxon>Metazoa</taxon>
        <taxon>Chordata</taxon>
        <taxon>Craniata</taxon>
        <taxon>Vertebrata</taxon>
        <taxon>Euteleostomi</taxon>
        <taxon>Mammalia</taxon>
        <taxon>Eutheria</taxon>
        <taxon>Laurasiatheria</taxon>
        <taxon>Artiodactyla</taxon>
        <taxon>Whippomorpha</taxon>
        <taxon>Cetacea</taxon>
        <taxon>Odontoceti</taxon>
        <taxon>Monodontidae</taxon>
        <taxon>Monodon</taxon>
    </lineage>
</organism>
<protein>
    <submittedName>
        <fullName evidence="1">Uncharacterized protein</fullName>
    </submittedName>
</protein>
<dbReference type="AlphaFoldDB" id="A0A4U1EJJ1"/>
<comment type="caution">
    <text evidence="1">The sequence shown here is derived from an EMBL/GenBank/DDBJ whole genome shotgun (WGS) entry which is preliminary data.</text>
</comment>
<gene>
    <name evidence="1" type="ORF">EI555_012173</name>
</gene>
<dbReference type="EMBL" id="RWIC01001293">
    <property type="protein sequence ID" value="TKC36512.1"/>
    <property type="molecule type" value="Genomic_DNA"/>
</dbReference>
<proteinExistence type="predicted"/>
<evidence type="ECO:0000313" key="1">
    <source>
        <dbReference type="EMBL" id="TKC36512.1"/>
    </source>
</evidence>
<dbReference type="Proteomes" id="UP000308365">
    <property type="component" value="Unassembled WGS sequence"/>
</dbReference>